<accession>A0A0E9Q3P4</accession>
<organism evidence="1">
    <name type="scientific">Anguilla anguilla</name>
    <name type="common">European freshwater eel</name>
    <name type="synonym">Muraena anguilla</name>
    <dbReference type="NCBI Taxonomy" id="7936"/>
    <lineage>
        <taxon>Eukaryota</taxon>
        <taxon>Metazoa</taxon>
        <taxon>Chordata</taxon>
        <taxon>Craniata</taxon>
        <taxon>Vertebrata</taxon>
        <taxon>Euteleostomi</taxon>
        <taxon>Actinopterygii</taxon>
        <taxon>Neopterygii</taxon>
        <taxon>Teleostei</taxon>
        <taxon>Anguilliformes</taxon>
        <taxon>Anguillidae</taxon>
        <taxon>Anguilla</taxon>
    </lineage>
</organism>
<proteinExistence type="predicted"/>
<protein>
    <submittedName>
        <fullName evidence="1">Uncharacterized protein</fullName>
    </submittedName>
</protein>
<sequence>MKINVLKTPTPINTCKTMTSESQLSYTTDVIHLPCLPPSKKNTLT</sequence>
<dbReference type="AlphaFoldDB" id="A0A0E9Q3P4"/>
<name>A0A0E9Q3P4_ANGAN</name>
<reference evidence="1" key="2">
    <citation type="journal article" date="2015" name="Fish Shellfish Immunol.">
        <title>Early steps in the European eel (Anguilla anguilla)-Vibrio vulnificus interaction in the gills: Role of the RtxA13 toxin.</title>
        <authorList>
            <person name="Callol A."/>
            <person name="Pajuelo D."/>
            <person name="Ebbesson L."/>
            <person name="Teles M."/>
            <person name="MacKenzie S."/>
            <person name="Amaro C."/>
        </authorList>
    </citation>
    <scope>NUCLEOTIDE SEQUENCE</scope>
</reference>
<dbReference type="EMBL" id="GBXM01097420">
    <property type="protein sequence ID" value="JAH11157.1"/>
    <property type="molecule type" value="Transcribed_RNA"/>
</dbReference>
<evidence type="ECO:0000313" key="1">
    <source>
        <dbReference type="EMBL" id="JAH11157.1"/>
    </source>
</evidence>
<reference evidence="1" key="1">
    <citation type="submission" date="2014-11" db="EMBL/GenBank/DDBJ databases">
        <authorList>
            <person name="Amaro Gonzalez C."/>
        </authorList>
    </citation>
    <scope>NUCLEOTIDE SEQUENCE</scope>
</reference>